<accession>A0A8D8CIQ9</accession>
<reference evidence="1" key="1">
    <citation type="submission" date="2021-05" db="EMBL/GenBank/DDBJ databases">
        <authorList>
            <person name="Alioto T."/>
            <person name="Alioto T."/>
            <person name="Gomez Garrido J."/>
        </authorList>
    </citation>
    <scope>NUCLEOTIDE SEQUENCE</scope>
</reference>
<dbReference type="EMBL" id="HBUE01124821">
    <property type="protein sequence ID" value="CAG6494176.1"/>
    <property type="molecule type" value="Transcribed_RNA"/>
</dbReference>
<sequence length="122" mass="13542">MKKKIIEKMHNSTNMCCYNISNLLSQLPKPHTNQINPEARTPSLKHLKLPIAQLNSSLSLLFSAFVSHSSLARGAYYDGSFIVRQKCHSRTALPPFSPACAIPEVTGTSVMCRGKKNKIKQT</sequence>
<evidence type="ECO:0000313" key="1">
    <source>
        <dbReference type="EMBL" id="CAG6494176.1"/>
    </source>
</evidence>
<organism evidence="1">
    <name type="scientific">Culex pipiens</name>
    <name type="common">House mosquito</name>
    <dbReference type="NCBI Taxonomy" id="7175"/>
    <lineage>
        <taxon>Eukaryota</taxon>
        <taxon>Metazoa</taxon>
        <taxon>Ecdysozoa</taxon>
        <taxon>Arthropoda</taxon>
        <taxon>Hexapoda</taxon>
        <taxon>Insecta</taxon>
        <taxon>Pterygota</taxon>
        <taxon>Neoptera</taxon>
        <taxon>Endopterygota</taxon>
        <taxon>Diptera</taxon>
        <taxon>Nematocera</taxon>
        <taxon>Culicoidea</taxon>
        <taxon>Culicidae</taxon>
        <taxon>Culicinae</taxon>
        <taxon>Culicini</taxon>
        <taxon>Culex</taxon>
        <taxon>Culex</taxon>
    </lineage>
</organism>
<proteinExistence type="predicted"/>
<protein>
    <submittedName>
        <fullName evidence="1">(northern house mosquito) hypothetical protein</fullName>
    </submittedName>
</protein>
<dbReference type="AlphaFoldDB" id="A0A8D8CIQ9"/>
<name>A0A8D8CIQ9_CULPI</name>